<evidence type="ECO:0000313" key="2">
    <source>
        <dbReference type="Proteomes" id="UP000273001"/>
    </source>
</evidence>
<name>A0ABM6Z6J5_9ACTO</name>
<proteinExistence type="predicted"/>
<keyword evidence="2" id="KW-1185">Reference proteome</keyword>
<accession>A0ABM6Z6J5</accession>
<evidence type="ECO:0000313" key="1">
    <source>
        <dbReference type="EMBL" id="AYD90830.1"/>
    </source>
</evidence>
<protein>
    <submittedName>
        <fullName evidence="1">Uncharacterized protein</fullName>
    </submittedName>
</protein>
<reference evidence="1 2" key="1">
    <citation type="submission" date="2018-09" db="EMBL/GenBank/DDBJ databases">
        <authorList>
            <person name="Li J."/>
        </authorList>
    </citation>
    <scope>NUCLEOTIDE SEQUENCE [LARGE SCALE GENOMIC DNA]</scope>
    <source>
        <strain evidence="1 2">2129</strain>
    </source>
</reference>
<dbReference type="Proteomes" id="UP000273001">
    <property type="component" value="Chromosome"/>
</dbReference>
<dbReference type="EMBL" id="CP032514">
    <property type="protein sequence ID" value="AYD90830.1"/>
    <property type="molecule type" value="Genomic_DNA"/>
</dbReference>
<sequence length="66" mass="7125">MAAVQDASRNSRQETERARQIMAEAADVRAGAVQAALDAGIPRQEIATAAGTDRNNLYRIVGRKSR</sequence>
<organism evidence="1 2">
    <name type="scientific">Actinomyces lilanjuaniae</name>
    <dbReference type="NCBI Taxonomy" id="2321394"/>
    <lineage>
        <taxon>Bacteria</taxon>
        <taxon>Bacillati</taxon>
        <taxon>Actinomycetota</taxon>
        <taxon>Actinomycetes</taxon>
        <taxon>Actinomycetales</taxon>
        <taxon>Actinomycetaceae</taxon>
        <taxon>Actinomyces</taxon>
    </lineage>
</organism>
<gene>
    <name evidence="1" type="ORF">D5R93_05810</name>
</gene>